<name>A0A542YEM7_9MICO</name>
<keyword evidence="3" id="KW-1185">Reference proteome</keyword>
<dbReference type="Proteomes" id="UP000317998">
    <property type="component" value="Unassembled WGS sequence"/>
</dbReference>
<accession>A0A542YEM7</accession>
<evidence type="ECO:0008006" key="4">
    <source>
        <dbReference type="Google" id="ProtNLM"/>
    </source>
</evidence>
<evidence type="ECO:0000313" key="2">
    <source>
        <dbReference type="EMBL" id="TQL46533.1"/>
    </source>
</evidence>
<comment type="caution">
    <text evidence="2">The sequence shown here is derived from an EMBL/GenBank/DDBJ whole genome shotgun (WGS) entry which is preliminary data.</text>
</comment>
<dbReference type="OrthoDB" id="5123379at2"/>
<reference evidence="2 3" key="1">
    <citation type="submission" date="2019-06" db="EMBL/GenBank/DDBJ databases">
        <title>Sequencing the genomes of 1000 actinobacteria strains.</title>
        <authorList>
            <person name="Klenk H.-P."/>
        </authorList>
    </citation>
    <scope>NUCLEOTIDE SEQUENCE [LARGE SCALE GENOMIC DNA]</scope>
    <source>
        <strain evidence="2 3">DSM 26477</strain>
    </source>
</reference>
<evidence type="ECO:0000256" key="1">
    <source>
        <dbReference type="SAM" id="Phobius"/>
    </source>
</evidence>
<dbReference type="EMBL" id="VFOM01000002">
    <property type="protein sequence ID" value="TQL46533.1"/>
    <property type="molecule type" value="Genomic_DNA"/>
</dbReference>
<keyword evidence="1" id="KW-1133">Transmembrane helix</keyword>
<dbReference type="RefSeq" id="WP_141881194.1">
    <property type="nucleotide sequence ID" value="NZ_VFOM01000002.1"/>
</dbReference>
<organism evidence="2 3">
    <name type="scientific">Homoserinimonas aerilata</name>
    <dbReference type="NCBI Taxonomy" id="1162970"/>
    <lineage>
        <taxon>Bacteria</taxon>
        <taxon>Bacillati</taxon>
        <taxon>Actinomycetota</taxon>
        <taxon>Actinomycetes</taxon>
        <taxon>Micrococcales</taxon>
        <taxon>Microbacteriaceae</taxon>
        <taxon>Homoserinimonas</taxon>
    </lineage>
</organism>
<feature type="transmembrane region" description="Helical" evidence="1">
    <location>
        <begin position="168"/>
        <end position="186"/>
    </location>
</feature>
<protein>
    <recommendedName>
        <fullName evidence="4">DNA helicase</fullName>
    </recommendedName>
</protein>
<dbReference type="AlphaFoldDB" id="A0A542YEM7"/>
<sequence length="211" mass="23208">MALSRKRARELKRLKHSASDLWDDQREVLDHASRVVREAGRQVGYVGREEVAPRVRDTYEHRVRPVVATGVHAAQSAGDFTRDKIKHDVLPSLASAVASTLAVIEVAKDARVKDAVREIRRATDRTGHQLEVTGHKVKKATKKYGKKAEKYGQKVGILPPKKTGPGRYIVLGVGLVALAGLGYAVWQTLRADDELWITEPDAPAADPDGLL</sequence>
<gene>
    <name evidence="2" type="ORF">FB562_2055</name>
</gene>
<evidence type="ECO:0000313" key="3">
    <source>
        <dbReference type="Proteomes" id="UP000317998"/>
    </source>
</evidence>
<proteinExistence type="predicted"/>
<keyword evidence="1" id="KW-0472">Membrane</keyword>
<keyword evidence="1" id="KW-0812">Transmembrane</keyword>